<dbReference type="Proteomes" id="UP000005954">
    <property type="component" value="Unassembled WGS sequence"/>
</dbReference>
<dbReference type="PANTHER" id="PTHR43031:SF7">
    <property type="entry name" value="NITRIC OXIDE REDUCTASE FLRD-NAD(+) REDUCTASE"/>
    <property type="match status" value="1"/>
</dbReference>
<dbReference type="EMBL" id="AALY01000001">
    <property type="protein sequence ID" value="EAP78414.1"/>
    <property type="molecule type" value="Genomic_DNA"/>
</dbReference>
<protein>
    <recommendedName>
        <fullName evidence="1">Rhodanese domain-containing protein</fullName>
    </recommendedName>
</protein>
<dbReference type="CDD" id="cd00158">
    <property type="entry name" value="RHOD"/>
    <property type="match status" value="1"/>
</dbReference>
<dbReference type="RefSeq" id="WP_009813813.1">
    <property type="nucleotide sequence ID" value="NZ_CH724156.1"/>
</dbReference>
<dbReference type="PROSITE" id="PS50206">
    <property type="entry name" value="RHODANESE_3"/>
    <property type="match status" value="1"/>
</dbReference>
<reference evidence="2 3" key="1">
    <citation type="submission" date="2005-12" db="EMBL/GenBank/DDBJ databases">
        <authorList>
            <person name="Moran M.A."/>
            <person name="Ferriera S."/>
            <person name="Johnson J."/>
            <person name="Kravitz S."/>
            <person name="Halpern A."/>
            <person name="Remington K."/>
            <person name="Beeson K."/>
            <person name="Tran B."/>
            <person name="Rogers Y.-H."/>
            <person name="Friedman R."/>
            <person name="Venter J.C."/>
        </authorList>
    </citation>
    <scope>NUCLEOTIDE SEQUENCE [LARGE SCALE GENOMIC DNA]</scope>
    <source>
        <strain evidence="3">ATCC BAA-591 / DSM 15170 / ISM</strain>
    </source>
</reference>
<dbReference type="STRING" id="89187.ISM_08955"/>
<evidence type="ECO:0000313" key="3">
    <source>
        <dbReference type="Proteomes" id="UP000005954"/>
    </source>
</evidence>
<sequence>MKRESVDGKTLETWTAQELHEALEARKAVLIDVRSPAEYMLGHVAGSLLMPMADFDAKALPEEGKKRLVLMCGSAMRSEKMAHKVLSAGAERIAHLEGGFGAWKEAKLPHVAADFPSGGQSRVNQD</sequence>
<feature type="domain" description="Rhodanese" evidence="1">
    <location>
        <begin position="24"/>
        <end position="112"/>
    </location>
</feature>
<dbReference type="Gene3D" id="3.40.250.10">
    <property type="entry name" value="Rhodanese-like domain"/>
    <property type="match status" value="1"/>
</dbReference>
<dbReference type="SUPFAM" id="SSF52821">
    <property type="entry name" value="Rhodanese/Cell cycle control phosphatase"/>
    <property type="match status" value="1"/>
</dbReference>
<dbReference type="eggNOG" id="COG0607">
    <property type="taxonomic scope" value="Bacteria"/>
</dbReference>
<dbReference type="InterPro" id="IPR036873">
    <property type="entry name" value="Rhodanese-like_dom_sf"/>
</dbReference>
<gene>
    <name evidence="2" type="ORF">ISM_08955</name>
</gene>
<name>A3SM33_ROSNI</name>
<dbReference type="HOGENOM" id="CLU_089574_6_3_5"/>
<evidence type="ECO:0000313" key="2">
    <source>
        <dbReference type="EMBL" id="EAP78414.1"/>
    </source>
</evidence>
<accession>A3SM33</accession>
<dbReference type="SMART" id="SM00450">
    <property type="entry name" value="RHOD"/>
    <property type="match status" value="1"/>
</dbReference>
<dbReference type="InterPro" id="IPR001763">
    <property type="entry name" value="Rhodanese-like_dom"/>
</dbReference>
<keyword evidence="3" id="KW-1185">Reference proteome</keyword>
<evidence type="ECO:0000259" key="1">
    <source>
        <dbReference type="PROSITE" id="PS50206"/>
    </source>
</evidence>
<dbReference type="Pfam" id="PF00581">
    <property type="entry name" value="Rhodanese"/>
    <property type="match status" value="1"/>
</dbReference>
<comment type="caution">
    <text evidence="2">The sequence shown here is derived from an EMBL/GenBank/DDBJ whole genome shotgun (WGS) entry which is preliminary data.</text>
</comment>
<proteinExistence type="predicted"/>
<dbReference type="PANTHER" id="PTHR43031">
    <property type="entry name" value="FAD-DEPENDENT OXIDOREDUCTASE"/>
    <property type="match status" value="1"/>
</dbReference>
<dbReference type="OrthoDB" id="9807812at2"/>
<dbReference type="AlphaFoldDB" id="A3SM33"/>
<organism evidence="2 3">
    <name type="scientific">Roseovarius nubinhibens (strain ATCC BAA-591 / DSM 15170 / ISM)</name>
    <dbReference type="NCBI Taxonomy" id="89187"/>
    <lineage>
        <taxon>Bacteria</taxon>
        <taxon>Pseudomonadati</taxon>
        <taxon>Pseudomonadota</taxon>
        <taxon>Alphaproteobacteria</taxon>
        <taxon>Rhodobacterales</taxon>
        <taxon>Roseobacteraceae</taxon>
        <taxon>Roseovarius</taxon>
    </lineage>
</organism>
<dbReference type="InterPro" id="IPR050229">
    <property type="entry name" value="GlpE_sulfurtransferase"/>
</dbReference>